<dbReference type="PROSITE" id="PS50222">
    <property type="entry name" value="EF_HAND_2"/>
    <property type="match status" value="2"/>
</dbReference>
<reference evidence="5" key="1">
    <citation type="submission" date="2016-10" db="EMBL/GenBank/DDBJ databases">
        <authorList>
            <person name="Wegmann U."/>
        </authorList>
    </citation>
    <scope>NUCLEOTIDE SEQUENCE [LARGE SCALE GENOMIC DNA]</scope>
</reference>
<sequence length="118" mass="12414">MNKRILGGLLCAAMLCAAPALAMPGMGEGKAPVDKFPMMDADKNGSVSKEEFKKFFPQMQDGAFAAIDKNKDGAISHEEWQGFSKSHAMGRAGHPGAQMPPAGEAAPKTMPLVTPPSK</sequence>
<dbReference type="InterPro" id="IPR002048">
    <property type="entry name" value="EF_hand_dom"/>
</dbReference>
<dbReference type="EMBL" id="LT630450">
    <property type="protein sequence ID" value="SFV73476.1"/>
    <property type="molecule type" value="Genomic_DNA"/>
</dbReference>
<dbReference type="RefSeq" id="WP_072335283.1">
    <property type="nucleotide sequence ID" value="NZ_JAXXLW010000001.1"/>
</dbReference>
<feature type="domain" description="EF-hand" evidence="3">
    <location>
        <begin position="63"/>
        <end position="90"/>
    </location>
</feature>
<dbReference type="Pfam" id="PF13202">
    <property type="entry name" value="EF-hand_5"/>
    <property type="match status" value="2"/>
</dbReference>
<feature type="signal peptide" evidence="2">
    <location>
        <begin position="1"/>
        <end position="22"/>
    </location>
</feature>
<feature type="domain" description="EF-hand" evidence="3">
    <location>
        <begin position="38"/>
        <end position="62"/>
    </location>
</feature>
<dbReference type="GO" id="GO:0005509">
    <property type="term" value="F:calcium ion binding"/>
    <property type="evidence" value="ECO:0007669"/>
    <property type="project" value="InterPro"/>
</dbReference>
<dbReference type="SUPFAM" id="SSF47473">
    <property type="entry name" value="EF-hand"/>
    <property type="match status" value="1"/>
</dbReference>
<feature type="region of interest" description="Disordered" evidence="1">
    <location>
        <begin position="87"/>
        <end position="118"/>
    </location>
</feature>
<dbReference type="InterPro" id="IPR011992">
    <property type="entry name" value="EF-hand-dom_pair"/>
</dbReference>
<dbReference type="KEGG" id="dpg:DESPIGER_1640"/>
<name>A0A1K1LFG7_9BACT</name>
<organism evidence="4 5">
    <name type="scientific">Desulfovibrio piger</name>
    <dbReference type="NCBI Taxonomy" id="901"/>
    <lineage>
        <taxon>Bacteria</taxon>
        <taxon>Pseudomonadati</taxon>
        <taxon>Thermodesulfobacteriota</taxon>
        <taxon>Desulfovibrionia</taxon>
        <taxon>Desulfovibrionales</taxon>
        <taxon>Desulfovibrionaceae</taxon>
        <taxon>Desulfovibrio</taxon>
    </lineage>
</organism>
<dbReference type="SMART" id="SM00054">
    <property type="entry name" value="EFh"/>
    <property type="match status" value="2"/>
</dbReference>
<keyword evidence="5" id="KW-1185">Reference proteome</keyword>
<dbReference type="CDD" id="cd00051">
    <property type="entry name" value="EFh"/>
    <property type="match status" value="1"/>
</dbReference>
<keyword evidence="2" id="KW-0732">Signal</keyword>
<dbReference type="OrthoDB" id="5460649at2"/>
<proteinExistence type="predicted"/>
<evidence type="ECO:0000256" key="1">
    <source>
        <dbReference type="SAM" id="MobiDB-lite"/>
    </source>
</evidence>
<feature type="chain" id="PRO_5012882393" evidence="2">
    <location>
        <begin position="23"/>
        <end position="118"/>
    </location>
</feature>
<dbReference type="InterPro" id="IPR018247">
    <property type="entry name" value="EF_Hand_1_Ca_BS"/>
</dbReference>
<accession>A0A1K1LFG7</accession>
<dbReference type="Gene3D" id="1.10.238.10">
    <property type="entry name" value="EF-hand"/>
    <property type="match status" value="1"/>
</dbReference>
<dbReference type="PROSITE" id="PS00018">
    <property type="entry name" value="EF_HAND_1"/>
    <property type="match status" value="2"/>
</dbReference>
<protein>
    <submittedName>
        <fullName evidence="4">EF hand domain protein</fullName>
    </submittedName>
</protein>
<evidence type="ECO:0000256" key="2">
    <source>
        <dbReference type="SAM" id="SignalP"/>
    </source>
</evidence>
<evidence type="ECO:0000313" key="5">
    <source>
        <dbReference type="Proteomes" id="UP000186323"/>
    </source>
</evidence>
<gene>
    <name evidence="4" type="ORF">DESPIGER_1640</name>
</gene>
<evidence type="ECO:0000313" key="4">
    <source>
        <dbReference type="EMBL" id="SFV73476.1"/>
    </source>
</evidence>
<dbReference type="Proteomes" id="UP000186323">
    <property type="component" value="Chromosome I"/>
</dbReference>
<evidence type="ECO:0000259" key="3">
    <source>
        <dbReference type="PROSITE" id="PS50222"/>
    </source>
</evidence>
<dbReference type="AlphaFoldDB" id="A0A1K1LFG7"/>